<keyword evidence="3" id="KW-0560">Oxidoreductase</keyword>
<keyword evidence="1" id="KW-0472">Membrane</keyword>
<evidence type="ECO:0000259" key="2">
    <source>
        <dbReference type="Pfam" id="PF26452"/>
    </source>
</evidence>
<dbReference type="HOGENOM" id="CLU_200163_0_0_2"/>
<keyword evidence="1" id="KW-1133">Transmembrane helix</keyword>
<keyword evidence="5" id="KW-1185">Reference proteome</keyword>
<keyword evidence="1" id="KW-0812">Transmembrane</keyword>
<feature type="domain" description="DUF8131" evidence="2">
    <location>
        <begin position="3"/>
        <end position="58"/>
    </location>
</feature>
<name>D3T187_NATMM</name>
<dbReference type="EMBL" id="AOHS01000014">
    <property type="protein sequence ID" value="ELY32602.1"/>
    <property type="molecule type" value="Genomic_DNA"/>
</dbReference>
<dbReference type="Proteomes" id="UP000001879">
    <property type="component" value="Plasmid pNMAG01"/>
</dbReference>
<dbReference type="AlphaFoldDB" id="D3T187"/>
<dbReference type="PATRIC" id="fig|547559.17.peg.712"/>
<reference evidence="4 6" key="3">
    <citation type="journal article" date="2014" name="PLoS Genet.">
        <title>Phylogenetically driven sequencing of extremely halophilic archaea reveals strategies for static and dynamic osmo-response.</title>
        <authorList>
            <person name="Becker E.A."/>
            <person name="Seitzer P.M."/>
            <person name="Tritt A."/>
            <person name="Larsen D."/>
            <person name="Krusor M."/>
            <person name="Yao A.I."/>
            <person name="Wu D."/>
            <person name="Madern D."/>
            <person name="Eisen J.A."/>
            <person name="Darling A.E."/>
            <person name="Facciotti M.T."/>
        </authorList>
    </citation>
    <scope>NUCLEOTIDE SEQUENCE [LARGE SCALE GENOMIC DNA]</scope>
    <source>
        <strain evidence="6">ATCC 43099 / DSM 3394 / CCM 3739 / CIP 104546 / IAM 13178 / JCM 8861 / NBRC 102185 / NCIMB 2190 / MS3</strain>
        <strain evidence="4">MS-3</strain>
    </source>
</reference>
<feature type="transmembrane region" description="Helical" evidence="1">
    <location>
        <begin position="6"/>
        <end position="26"/>
    </location>
</feature>
<gene>
    <name evidence="3" type="primary">cbaE2</name>
    <name evidence="3" type="ordered locus">Nmag_3805</name>
    <name evidence="4" type="ORF">C500_03724</name>
</gene>
<reference evidence="3 5" key="2">
    <citation type="journal article" date="2012" name="BMC Genomics">
        <title>A comparative genomics perspective on the genetic content of the alkaliphilic haloarchaeon Natrialba magadii ATCC 43099T.</title>
        <authorList>
            <person name="Siddaramappa S."/>
            <person name="Challacombe J.F."/>
            <person name="Decastro R.E."/>
            <person name="Pfeiffer F."/>
            <person name="Sastre D.E."/>
            <person name="Gimenez M.I."/>
            <person name="Paggi R.A."/>
            <person name="Detter J.C."/>
            <person name="Davenport K.W."/>
            <person name="Goodwin L.A."/>
            <person name="Kyrpides N."/>
            <person name="Tapia R."/>
            <person name="Pitluck S."/>
            <person name="Lucas S."/>
            <person name="Woyke T."/>
            <person name="Maupin-Furlow J.A."/>
        </authorList>
    </citation>
    <scope>NUCLEOTIDE SEQUENCE [LARGE SCALE GENOMIC DNA]</scope>
    <source>
        <strain evidence="3">ATCC 43099</strain>
        <strain evidence="5">ATCC 43099 / DSM 3394 / CCM 3739 / CIP 104546 / IAM 13178 / JCM 8861 / NBRC 102185 / NCIMB 2190 / MS3</strain>
    </source>
</reference>
<sequence length="66" mass="6748">MLEDVSPRHAVAVGLLALIPTVVYGFGRPGTAGFVSAVNVVIIFGALYLAMSPIGDTDSVDNGMPS</sequence>
<feature type="transmembrane region" description="Helical" evidence="1">
    <location>
        <begin position="33"/>
        <end position="51"/>
    </location>
</feature>
<dbReference type="Pfam" id="PF26452">
    <property type="entry name" value="DUF8131"/>
    <property type="match status" value="1"/>
</dbReference>
<evidence type="ECO:0000256" key="1">
    <source>
        <dbReference type="SAM" id="Phobius"/>
    </source>
</evidence>
<reference evidence="3" key="4">
    <citation type="submission" date="2016-09" db="EMBL/GenBank/DDBJ databases">
        <authorList>
            <person name="Pfeiffer F."/>
        </authorList>
    </citation>
    <scope>NUCLEOTIDE SEQUENCE</scope>
    <source>
        <strain evidence="3">ATCC 43099</strain>
        <plasmid evidence="3">pNMAG01</plasmid>
    </source>
</reference>
<organism evidence="3 5">
    <name type="scientific">Natrialba magadii (strain ATCC 43099 / DSM 3394 / CCM 3739 / CIP 104546 / IAM 13178 / JCM 8861 / NBRC 102185 / NCIMB 2190 / MS3)</name>
    <name type="common">Natronobacterium magadii</name>
    <dbReference type="NCBI Taxonomy" id="547559"/>
    <lineage>
        <taxon>Archaea</taxon>
        <taxon>Methanobacteriati</taxon>
        <taxon>Methanobacteriota</taxon>
        <taxon>Stenosarchaea group</taxon>
        <taxon>Halobacteria</taxon>
        <taxon>Halobacteriales</taxon>
        <taxon>Natrialbaceae</taxon>
        <taxon>Natrialba</taxon>
    </lineage>
</organism>
<protein>
    <submittedName>
        <fullName evidence="3">Ba3-type terminal oxidase subunit CbaE</fullName>
        <ecNumber evidence="3">1.9.3.-</ecNumber>
    </submittedName>
    <submittedName>
        <fullName evidence="4">Cytochrome-ba3 oxidase subunit</fullName>
    </submittedName>
</protein>
<evidence type="ECO:0000313" key="6">
    <source>
        <dbReference type="Proteomes" id="UP000011543"/>
    </source>
</evidence>
<dbReference type="GO" id="GO:0016491">
    <property type="term" value="F:oxidoreductase activity"/>
    <property type="evidence" value="ECO:0007669"/>
    <property type="project" value="UniProtKB-KW"/>
</dbReference>
<dbReference type="EC" id="1.9.3.-" evidence="3"/>
<dbReference type="RefSeq" id="WP_004214296.1">
    <property type="nucleotide sequence ID" value="NC_013923.1"/>
</dbReference>
<dbReference type="Proteomes" id="UP000011543">
    <property type="component" value="Unassembled WGS sequence"/>
</dbReference>
<evidence type="ECO:0000313" key="3">
    <source>
        <dbReference type="EMBL" id="ADD07346.1"/>
    </source>
</evidence>
<proteinExistence type="predicted"/>
<evidence type="ECO:0000313" key="4">
    <source>
        <dbReference type="EMBL" id="ELY32602.1"/>
    </source>
</evidence>
<keyword evidence="3" id="KW-0614">Plasmid</keyword>
<dbReference type="KEGG" id="nmg:Nmag_3805"/>
<dbReference type="GeneID" id="8826675"/>
<evidence type="ECO:0000313" key="5">
    <source>
        <dbReference type="Proteomes" id="UP000001879"/>
    </source>
</evidence>
<accession>D3T187</accession>
<reference evidence="5" key="1">
    <citation type="submission" date="2010-02" db="EMBL/GenBank/DDBJ databases">
        <title>Complete sequence of plasmid 1 of Natrialba magadii ATCC 43099.</title>
        <authorList>
            <consortium name="US DOE Joint Genome Institute"/>
            <person name="Lucas S."/>
            <person name="Copeland A."/>
            <person name="Lapidus A."/>
            <person name="Cheng J.-F."/>
            <person name="Bruce D."/>
            <person name="Goodwin L."/>
            <person name="Pitluck S."/>
            <person name="Davenport K."/>
            <person name="Saunders E."/>
            <person name="Detter J.C."/>
            <person name="Han C."/>
            <person name="Tapia R."/>
            <person name="Land M."/>
            <person name="Hauser L."/>
            <person name="Kyrpides N."/>
            <person name="Mikhailova N."/>
            <person name="De Castro R.E."/>
            <person name="Maupin-Furlow J.A."/>
            <person name="Woyke T."/>
        </authorList>
    </citation>
    <scope>NUCLEOTIDE SEQUENCE [LARGE SCALE GENOMIC DNA]</scope>
    <source>
        <strain evidence="5">ATCC 43099 / DSM 3394 / CCM 3739 / CIP 104546 / IAM 13178 / JCM 8861 / NBRC 102185 / NCIMB 2190 / MS3</strain>
        <plasmid evidence="5">pNMAG01</plasmid>
    </source>
</reference>
<dbReference type="InterPro" id="IPR058444">
    <property type="entry name" value="DUF8131"/>
</dbReference>
<geneLocation type="plasmid" evidence="3 5">
    <name>pNMAG01</name>
</geneLocation>
<dbReference type="OrthoDB" id="170780at2157"/>
<dbReference type="EMBL" id="CP001933">
    <property type="protein sequence ID" value="ADD07346.1"/>
    <property type="molecule type" value="Genomic_DNA"/>
</dbReference>